<organism evidence="4 5">
    <name type="scientific">Neoarthrinium moseri</name>
    <dbReference type="NCBI Taxonomy" id="1658444"/>
    <lineage>
        <taxon>Eukaryota</taxon>
        <taxon>Fungi</taxon>
        <taxon>Dikarya</taxon>
        <taxon>Ascomycota</taxon>
        <taxon>Pezizomycotina</taxon>
        <taxon>Sordariomycetes</taxon>
        <taxon>Xylariomycetidae</taxon>
        <taxon>Amphisphaeriales</taxon>
        <taxon>Apiosporaceae</taxon>
        <taxon>Neoarthrinium</taxon>
    </lineage>
</organism>
<evidence type="ECO:0000313" key="5">
    <source>
        <dbReference type="Proteomes" id="UP000829685"/>
    </source>
</evidence>
<dbReference type="SUPFAM" id="SSF54373">
    <property type="entry name" value="FAD-linked reductases, C-terminal domain"/>
    <property type="match status" value="1"/>
</dbReference>
<dbReference type="Gene3D" id="3.30.560.10">
    <property type="entry name" value="Glucose Oxidase, domain 3"/>
    <property type="match status" value="1"/>
</dbReference>
<dbReference type="Gene3D" id="3.50.50.60">
    <property type="entry name" value="FAD/NAD(P)-binding domain"/>
    <property type="match status" value="1"/>
</dbReference>
<dbReference type="Proteomes" id="UP000829685">
    <property type="component" value="Unassembled WGS sequence"/>
</dbReference>
<name>A0A9Q0AN34_9PEZI</name>
<dbReference type="EMBL" id="JAFIMR010000021">
    <property type="protein sequence ID" value="KAI1865766.1"/>
    <property type="molecule type" value="Genomic_DNA"/>
</dbReference>
<gene>
    <name evidence="4" type="ORF">JX265_008089</name>
</gene>
<dbReference type="PIRSF" id="PIRSF000137">
    <property type="entry name" value="Alcohol_oxidase"/>
    <property type="match status" value="1"/>
</dbReference>
<dbReference type="InterPro" id="IPR000172">
    <property type="entry name" value="GMC_OxRdtase_N"/>
</dbReference>
<comment type="cofactor">
    <cofactor evidence="2">
        <name>FAD</name>
        <dbReference type="ChEBI" id="CHEBI:57692"/>
    </cofactor>
</comment>
<dbReference type="PROSITE" id="PS00624">
    <property type="entry name" value="GMC_OXRED_2"/>
    <property type="match status" value="1"/>
</dbReference>
<keyword evidence="5" id="KW-1185">Reference proteome</keyword>
<dbReference type="InterPro" id="IPR012132">
    <property type="entry name" value="GMC_OxRdtase"/>
</dbReference>
<dbReference type="AlphaFoldDB" id="A0A9Q0AN34"/>
<evidence type="ECO:0000259" key="3">
    <source>
        <dbReference type="PROSITE" id="PS00624"/>
    </source>
</evidence>
<feature type="binding site" evidence="2">
    <location>
        <position position="234"/>
    </location>
    <ligand>
        <name>FAD</name>
        <dbReference type="ChEBI" id="CHEBI:57692"/>
    </ligand>
</feature>
<dbReference type="GO" id="GO:0050660">
    <property type="term" value="F:flavin adenine dinucleotide binding"/>
    <property type="evidence" value="ECO:0007669"/>
    <property type="project" value="InterPro"/>
</dbReference>
<comment type="caution">
    <text evidence="4">The sequence shown here is derived from an EMBL/GenBank/DDBJ whole genome shotgun (WGS) entry which is preliminary data.</text>
</comment>
<feature type="domain" description="Glucose-methanol-choline oxidoreductase N-terminal" evidence="3">
    <location>
        <begin position="279"/>
        <end position="293"/>
    </location>
</feature>
<sequence>MITSELPTGLEEVDVIIVGGGTAGLIVAARLADTEPQSTILVIEGGSGNYRAPTIVHPALYRANFAQRNTSLMYVSAREENVADRSIVVAAGSVLGGGSSVNGAIYARAQQTDYDAWATKGWSTDELIPFLKKFENFNAQTRGDTHGYDGPTAVSDGRYSCPLLKDDFVSAVEQSGLPQVEDLQDLVSNNAVSAAHRYVSAETGERQNTALTYLHPRLQSGVTKNLIVLVQSQVTKILIDDTKRASGVEFRANPVFGSTTSSSLRTTIKSRRLVVVSAGTLGTPQILERSGIGGSDILTQAEIPVTADLPGVGNGYQDHHMVLGTYNSTLTPAQSVDSVINGALNTTELLATNANILSWNGVDASSKIRPSQEDVAGFKPQLRKVWDQSFANVPNKPLGSLVLVAGVLGDPTAYPKGHQYFTIGCYSPYPRSRGHVHITGPEMGDSLDFKTGFLSDEDGADVQTLAWLYKKQREVAMKMKFQLGPISPEPLFAKGLAVADGKIQYSPDDELANEQWVRENVNTAYHPMGTCKMGPIEEKGVVDSSLSVYGIKGLKVADMSIAPENVSANTMSTALLIGEKAADIFIKELGWGHA</sequence>
<dbReference type="InterPro" id="IPR036188">
    <property type="entry name" value="FAD/NAD-bd_sf"/>
</dbReference>
<dbReference type="Pfam" id="PF00732">
    <property type="entry name" value="GMC_oxred_N"/>
    <property type="match status" value="1"/>
</dbReference>
<evidence type="ECO:0000313" key="4">
    <source>
        <dbReference type="EMBL" id="KAI1865766.1"/>
    </source>
</evidence>
<keyword evidence="2" id="KW-0285">Flavoprotein</keyword>
<dbReference type="PANTHER" id="PTHR11552:SF78">
    <property type="entry name" value="GLUCOSE-METHANOL-CHOLINE OXIDOREDUCTASE N-TERMINAL DOMAIN-CONTAINING PROTEIN"/>
    <property type="match status" value="1"/>
</dbReference>
<evidence type="ECO:0000256" key="2">
    <source>
        <dbReference type="PIRSR" id="PIRSR000137-2"/>
    </source>
</evidence>
<dbReference type="Pfam" id="PF05199">
    <property type="entry name" value="GMC_oxred_C"/>
    <property type="match status" value="1"/>
</dbReference>
<protein>
    <recommendedName>
        <fullName evidence="3">Glucose-methanol-choline oxidoreductase N-terminal domain-containing protein</fullName>
    </recommendedName>
</protein>
<dbReference type="PANTHER" id="PTHR11552">
    <property type="entry name" value="GLUCOSE-METHANOL-CHOLINE GMC OXIDOREDUCTASE"/>
    <property type="match status" value="1"/>
</dbReference>
<keyword evidence="2" id="KW-0274">FAD</keyword>
<evidence type="ECO:0000256" key="1">
    <source>
        <dbReference type="ARBA" id="ARBA00010790"/>
    </source>
</evidence>
<reference evidence="4" key="1">
    <citation type="submission" date="2021-03" db="EMBL/GenBank/DDBJ databases">
        <title>Revisited historic fungal species revealed as producer of novel bioactive compounds through whole genome sequencing and comparative genomics.</title>
        <authorList>
            <person name="Vignolle G.A."/>
            <person name="Hochenegger N."/>
            <person name="Mach R.L."/>
            <person name="Mach-Aigner A.R."/>
            <person name="Javad Rahimi M."/>
            <person name="Salim K.A."/>
            <person name="Chan C.M."/>
            <person name="Lim L.B.L."/>
            <person name="Cai F."/>
            <person name="Druzhinina I.S."/>
            <person name="U'Ren J.M."/>
            <person name="Derntl C."/>
        </authorList>
    </citation>
    <scope>NUCLEOTIDE SEQUENCE</scope>
    <source>
        <strain evidence="4">TUCIM 5799</strain>
    </source>
</reference>
<feature type="binding site" evidence="2">
    <location>
        <position position="94"/>
    </location>
    <ligand>
        <name>FAD</name>
        <dbReference type="ChEBI" id="CHEBI:57692"/>
    </ligand>
</feature>
<dbReference type="SUPFAM" id="SSF51905">
    <property type="entry name" value="FAD/NAD(P)-binding domain"/>
    <property type="match status" value="1"/>
</dbReference>
<dbReference type="GO" id="GO:0016614">
    <property type="term" value="F:oxidoreductase activity, acting on CH-OH group of donors"/>
    <property type="evidence" value="ECO:0007669"/>
    <property type="project" value="InterPro"/>
</dbReference>
<accession>A0A9Q0AN34</accession>
<dbReference type="InterPro" id="IPR007867">
    <property type="entry name" value="GMC_OxRtase_C"/>
</dbReference>
<comment type="similarity">
    <text evidence="1">Belongs to the GMC oxidoreductase family.</text>
</comment>
<proteinExistence type="inferred from homology"/>